<dbReference type="Proteomes" id="UP000030652">
    <property type="component" value="Unassembled WGS sequence"/>
</dbReference>
<sequence length="67" mass="7929">MANQQLADELVFKKSWIFDPPPELFKNFEFRDLARLAVIQLRAQHAMLKAQEEAIEETIEIYSKHIK</sequence>
<accession>A0A0B0EKS4</accession>
<organism evidence="1 2">
    <name type="scientific">Candidatus Scalindua brodae</name>
    <dbReference type="NCBI Taxonomy" id="237368"/>
    <lineage>
        <taxon>Bacteria</taxon>
        <taxon>Pseudomonadati</taxon>
        <taxon>Planctomycetota</taxon>
        <taxon>Candidatus Brocadiia</taxon>
        <taxon>Candidatus Brocadiales</taxon>
        <taxon>Candidatus Scalinduaceae</taxon>
        <taxon>Candidatus Scalindua</taxon>
    </lineage>
</organism>
<dbReference type="AlphaFoldDB" id="A0A0B0EKS4"/>
<proteinExistence type="predicted"/>
<evidence type="ECO:0000313" key="1">
    <source>
        <dbReference type="EMBL" id="KHE92626.1"/>
    </source>
</evidence>
<comment type="caution">
    <text evidence="1">The sequence shown here is derived from an EMBL/GenBank/DDBJ whole genome shotgun (WGS) entry which is preliminary data.</text>
</comment>
<gene>
    <name evidence="1" type="ORF">SCABRO_01617</name>
</gene>
<reference evidence="1 2" key="1">
    <citation type="submission" date="2014-10" db="EMBL/GenBank/DDBJ databases">
        <title>Draft genome of anammox bacterium scalindua brodae, obtained using differential coverage binning of sequence data from two enrichment reactors.</title>
        <authorList>
            <person name="Speth D.R."/>
            <person name="Russ L."/>
            <person name="Kartal B."/>
            <person name="Op den Camp H.J."/>
            <person name="Dutilh B.E."/>
            <person name="Jetten M.S."/>
        </authorList>
    </citation>
    <scope>NUCLEOTIDE SEQUENCE [LARGE SCALE GENOMIC DNA]</scope>
    <source>
        <strain evidence="1">RU1</strain>
    </source>
</reference>
<name>A0A0B0EKS4_9BACT</name>
<evidence type="ECO:0000313" key="2">
    <source>
        <dbReference type="Proteomes" id="UP000030652"/>
    </source>
</evidence>
<protein>
    <submittedName>
        <fullName evidence="1">Uncharacterized protein</fullName>
    </submittedName>
</protein>
<dbReference type="EMBL" id="JRYO01000110">
    <property type="protein sequence ID" value="KHE92626.1"/>
    <property type="molecule type" value="Genomic_DNA"/>
</dbReference>